<dbReference type="Proteomes" id="UP000274922">
    <property type="component" value="Unassembled WGS sequence"/>
</dbReference>
<dbReference type="EMBL" id="ML014155">
    <property type="protein sequence ID" value="RKP01986.1"/>
    <property type="molecule type" value="Genomic_DNA"/>
</dbReference>
<dbReference type="STRING" id="1555241.A0A4P9X9L2"/>
<feature type="region of interest" description="Disordered" evidence="9">
    <location>
        <begin position="1"/>
        <end position="25"/>
    </location>
</feature>
<keyword evidence="6 8" id="KW-0496">Mitochondrion</keyword>
<keyword evidence="4 8" id="KW-0999">Mitochondrion inner membrane</keyword>
<evidence type="ECO:0000313" key="10">
    <source>
        <dbReference type="EMBL" id="RKP01986.1"/>
    </source>
</evidence>
<dbReference type="GO" id="GO:0005743">
    <property type="term" value="C:mitochondrial inner membrane"/>
    <property type="evidence" value="ECO:0007669"/>
    <property type="project" value="UniProtKB-SubCell"/>
</dbReference>
<sequence length="221" mass="24370">MAPAMTGLARRFASTTPAARPDPAEKAQSLISMMPGQNLAAQSTSVLVATSLAAYALSKEVYLIDMETFEMASIAGAWYLWYSGVKEPAREWFAEKRATMRRVLEEARADHKAVVQERIAHFDKMSDLATVTADMYGMAREIAHLEAEAYALQQRVAYQTEIRATLDQWVRHEANVRNAEQKDLVDGVIAKVQAGLKDNKVQQAILTQALADVDAALAKAK</sequence>
<dbReference type="Pfam" id="PF05405">
    <property type="entry name" value="Mt_ATP-synt_B"/>
    <property type="match status" value="1"/>
</dbReference>
<dbReference type="PANTHER" id="PTHR12733:SF3">
    <property type="entry name" value="ATP SYNTHASE F(0) COMPLEX SUBUNIT B1, MITOCHONDRIAL"/>
    <property type="match status" value="1"/>
</dbReference>
<dbReference type="SUPFAM" id="SSF161060">
    <property type="entry name" value="ATP synthase B chain-like"/>
    <property type="match status" value="1"/>
</dbReference>
<name>A0A4P9X9L2_9FUNG</name>
<reference evidence="11" key="1">
    <citation type="journal article" date="2018" name="Nat. Microbiol.">
        <title>Leveraging single-cell genomics to expand the fungal tree of life.</title>
        <authorList>
            <person name="Ahrendt S.R."/>
            <person name="Quandt C.A."/>
            <person name="Ciobanu D."/>
            <person name="Clum A."/>
            <person name="Salamov A."/>
            <person name="Andreopoulos B."/>
            <person name="Cheng J.F."/>
            <person name="Woyke T."/>
            <person name="Pelin A."/>
            <person name="Henrissat B."/>
            <person name="Reynolds N.K."/>
            <person name="Benny G.L."/>
            <person name="Smith M.E."/>
            <person name="James T.Y."/>
            <person name="Grigoriev I.V."/>
        </authorList>
    </citation>
    <scope>NUCLEOTIDE SEQUENCE [LARGE SCALE GENOMIC DNA]</scope>
    <source>
        <strain evidence="11">ATCC 52028</strain>
    </source>
</reference>
<evidence type="ECO:0000256" key="7">
    <source>
        <dbReference type="ARBA" id="ARBA00023136"/>
    </source>
</evidence>
<evidence type="ECO:0000256" key="3">
    <source>
        <dbReference type="ARBA" id="ARBA00022781"/>
    </source>
</evidence>
<dbReference type="AlphaFoldDB" id="A0A4P9X9L2"/>
<evidence type="ECO:0000256" key="2">
    <source>
        <dbReference type="ARBA" id="ARBA00022547"/>
    </source>
</evidence>
<dbReference type="InterPro" id="IPR013837">
    <property type="entry name" value="ATP_synth_F0_suB"/>
</dbReference>
<dbReference type="InterPro" id="IPR008688">
    <property type="entry name" value="ATP_synth_Bsub_B/MI25"/>
</dbReference>
<dbReference type="GO" id="GO:0045259">
    <property type="term" value="C:proton-transporting ATP synthase complex"/>
    <property type="evidence" value="ECO:0007669"/>
    <property type="project" value="UniProtKB-KW"/>
</dbReference>
<keyword evidence="3 8" id="KW-0375">Hydrogen ion transport</keyword>
<keyword evidence="2 8" id="KW-0138">CF(0)</keyword>
<protein>
    <recommendedName>
        <fullName evidence="8">ATP synthase subunit 4</fullName>
    </recommendedName>
</protein>
<comment type="function">
    <text evidence="8">Subunit b, of the mitochondrial membrane ATP synthase complex (F(1)F(0) ATP synthase or Complex V) that produces ATP from ADP in the presence of a proton gradient across the membrane which is generated by electron transport complexes of the respiratory chain. ATP synthase complex consist of a soluble F(1) head domain - the catalytic core - and a membrane F(1) domain - the membrane proton channel. These two domains are linked by a central stalk rotating inside the F(1) region and a stationary peripheral stalk. During catalysis, ATP synthesis in the catalytic domain of F(1) is coupled via a rotary mechanism of the central stalk subunits to proton translocation. In vivo, can only synthesize ATP although its ATP hydrolase activity can be activated artificially in vitro. Part of the complex F(0) domain. Part of the complex F(0) domain and the peripheric stalk, which acts as a stator to hold the catalytic alpha(3)beta(3) subcomplex and subunit a/ATP6 static relative to the rotary elements.</text>
</comment>
<evidence type="ECO:0000256" key="9">
    <source>
        <dbReference type="SAM" id="MobiDB-lite"/>
    </source>
</evidence>
<comment type="similarity">
    <text evidence="8">Belongs to the eukaryotic ATPase B chain family.</text>
</comment>
<dbReference type="OrthoDB" id="67388at2759"/>
<evidence type="ECO:0000313" key="11">
    <source>
        <dbReference type="Proteomes" id="UP000274922"/>
    </source>
</evidence>
<evidence type="ECO:0000256" key="1">
    <source>
        <dbReference type="ARBA" id="ARBA00022448"/>
    </source>
</evidence>
<dbReference type="PANTHER" id="PTHR12733">
    <property type="entry name" value="MITOCHONDRIAL ATP SYNTHASE B CHAIN"/>
    <property type="match status" value="1"/>
</dbReference>
<keyword evidence="5 8" id="KW-0406">Ion transport</keyword>
<proteinExistence type="inferred from homology"/>
<organism evidence="10 11">
    <name type="scientific">Caulochytrium protostelioides</name>
    <dbReference type="NCBI Taxonomy" id="1555241"/>
    <lineage>
        <taxon>Eukaryota</taxon>
        <taxon>Fungi</taxon>
        <taxon>Fungi incertae sedis</taxon>
        <taxon>Chytridiomycota</taxon>
        <taxon>Chytridiomycota incertae sedis</taxon>
        <taxon>Chytridiomycetes</taxon>
        <taxon>Caulochytriales</taxon>
        <taxon>Caulochytriaceae</taxon>
        <taxon>Caulochytrium</taxon>
    </lineage>
</organism>
<gene>
    <name evidence="10" type="ORF">CXG81DRAFT_25337</name>
</gene>
<evidence type="ECO:0000256" key="8">
    <source>
        <dbReference type="RuleBase" id="RU368017"/>
    </source>
</evidence>
<keyword evidence="7 8" id="KW-0472">Membrane</keyword>
<accession>A0A4P9X9L2</accession>
<keyword evidence="11" id="KW-1185">Reference proteome</keyword>
<comment type="subcellular location">
    <subcellularLocation>
        <location evidence="8">Mitochondrion</location>
    </subcellularLocation>
    <subcellularLocation>
        <location evidence="8">Mitochondrion inner membrane</location>
    </subcellularLocation>
</comment>
<evidence type="ECO:0000256" key="5">
    <source>
        <dbReference type="ARBA" id="ARBA00023065"/>
    </source>
</evidence>
<evidence type="ECO:0000256" key="4">
    <source>
        <dbReference type="ARBA" id="ARBA00022792"/>
    </source>
</evidence>
<keyword evidence="1 8" id="KW-0813">Transport</keyword>
<comment type="subunit">
    <text evidence="8">F-type ATPases have 2 components, CF(1) - the catalytic core - and CF(0) - the membrane proton channel. In yeast, the dimeric form of ATP synthase consists of 17 polypeptides: alpha, beta, gamma, delta, epsilon, 4 (B), 5 (OSCP), 6 (A), 8, 9 (C), d, E (Tim11), f, g, h, i/j and k.</text>
</comment>
<evidence type="ECO:0000256" key="6">
    <source>
        <dbReference type="ARBA" id="ARBA00023128"/>
    </source>
</evidence>
<dbReference type="GO" id="GO:0046933">
    <property type="term" value="F:proton-transporting ATP synthase activity, rotational mechanism"/>
    <property type="evidence" value="ECO:0007669"/>
    <property type="project" value="TreeGrafter"/>
</dbReference>